<proteinExistence type="predicted"/>
<dbReference type="AlphaFoldDB" id="A0A1R1PYG7"/>
<dbReference type="OrthoDB" id="5836593at2759"/>
<gene>
    <name evidence="2" type="ORF">AX774_g451</name>
</gene>
<dbReference type="EMBL" id="LSSK01000025">
    <property type="protein sequence ID" value="OMH85987.1"/>
    <property type="molecule type" value="Genomic_DNA"/>
</dbReference>
<dbReference type="Proteomes" id="UP000188320">
    <property type="component" value="Unassembled WGS sequence"/>
</dbReference>
<evidence type="ECO:0000256" key="1">
    <source>
        <dbReference type="SAM" id="MobiDB-lite"/>
    </source>
</evidence>
<organism evidence="2 3">
    <name type="scientific">Zancudomyces culisetae</name>
    <name type="common">Gut fungus</name>
    <name type="synonym">Smittium culisetae</name>
    <dbReference type="NCBI Taxonomy" id="1213189"/>
    <lineage>
        <taxon>Eukaryota</taxon>
        <taxon>Fungi</taxon>
        <taxon>Fungi incertae sedis</taxon>
        <taxon>Zoopagomycota</taxon>
        <taxon>Kickxellomycotina</taxon>
        <taxon>Harpellomycetes</taxon>
        <taxon>Harpellales</taxon>
        <taxon>Legeriomycetaceae</taxon>
        <taxon>Zancudomyces</taxon>
    </lineage>
</organism>
<comment type="caution">
    <text evidence="2">The sequence shown here is derived from an EMBL/GenBank/DDBJ whole genome shotgun (WGS) entry which is preliminary data.</text>
</comment>
<accession>A0A1R1PYG7</accession>
<evidence type="ECO:0000313" key="3">
    <source>
        <dbReference type="Proteomes" id="UP000188320"/>
    </source>
</evidence>
<keyword evidence="3" id="KW-1185">Reference proteome</keyword>
<feature type="region of interest" description="Disordered" evidence="1">
    <location>
        <begin position="1"/>
        <end position="31"/>
    </location>
</feature>
<evidence type="ECO:0000313" key="2">
    <source>
        <dbReference type="EMBL" id="OMH85987.1"/>
    </source>
</evidence>
<reference evidence="3" key="1">
    <citation type="submission" date="2017-01" db="EMBL/GenBank/DDBJ databases">
        <authorList>
            <person name="Wang Y."/>
            <person name="White M."/>
            <person name="Kvist S."/>
            <person name="Moncalvo J.-M."/>
        </authorList>
    </citation>
    <scope>NUCLEOTIDE SEQUENCE [LARGE SCALE GENOMIC DNA]</scope>
    <source>
        <strain evidence="3">COL-18-3</strain>
    </source>
</reference>
<feature type="compositionally biased region" description="Polar residues" evidence="1">
    <location>
        <begin position="1"/>
        <end position="11"/>
    </location>
</feature>
<name>A0A1R1PYG7_ZANCU</name>
<protein>
    <submittedName>
        <fullName evidence="2">Uncharacterized protein</fullName>
    </submittedName>
</protein>
<sequence length="518" mass="59946">MEDIGSSTEGSSRVKRAREDSVESDSSISSENINSTSKWTLEYVTEDLLIGVNKRELNYISDEDSILKYNKKIGIYMEELSKGTENMTKSVLLMLLKGNESLYDKLLKDKKINLQYDDIDAAVVRSIFSSGVFLLDGMRITYKNNELKLLHRKTDFTDSEIFGVNSESLNEAKKLFMEFFDMEKKDKNKIKYILSLSLMDFYDKLEESYIRSKNELERINEDGDEDEDENMSSSELNYIENEYPHINESKKLILMLLNSRVGSKKEISRLMKQFGNSDLYRAINPVLRSMRDNKTYESVVNSYVQNILDIFRFNKNTELKIAQLYLKIDDSEIYIVSEIDVAIYNEFGIYCNIAIENKVDRNTDGSNGEAQLIGEMFALYLSHLKNNKSLRTEESNGITVYGILFQGLRPCIYKATFNEEIKTKVLENLKNHEKGENATHDLPNLVTKLVLFEDELDLIESPDARNFSYYILELLRRVILYSTNTYLVCNITPNNSEVTEDDYSIDTMESSQEIIRVD</sequence>